<organism evidence="1">
    <name type="scientific">Anguilla anguilla</name>
    <name type="common">European freshwater eel</name>
    <name type="synonym">Muraena anguilla</name>
    <dbReference type="NCBI Taxonomy" id="7936"/>
    <lineage>
        <taxon>Eukaryota</taxon>
        <taxon>Metazoa</taxon>
        <taxon>Chordata</taxon>
        <taxon>Craniata</taxon>
        <taxon>Vertebrata</taxon>
        <taxon>Euteleostomi</taxon>
        <taxon>Actinopterygii</taxon>
        <taxon>Neopterygii</taxon>
        <taxon>Teleostei</taxon>
        <taxon>Anguilliformes</taxon>
        <taxon>Anguillidae</taxon>
        <taxon>Anguilla</taxon>
    </lineage>
</organism>
<accession>A0A0E9V3E8</accession>
<sequence>MIIVCCRCFLKSFTFRLNLSPTV</sequence>
<dbReference type="EMBL" id="GBXM01036617">
    <property type="protein sequence ID" value="JAH71960.1"/>
    <property type="molecule type" value="Transcribed_RNA"/>
</dbReference>
<reference evidence="1" key="1">
    <citation type="submission" date="2014-11" db="EMBL/GenBank/DDBJ databases">
        <authorList>
            <person name="Amaro Gonzalez C."/>
        </authorList>
    </citation>
    <scope>NUCLEOTIDE SEQUENCE</scope>
</reference>
<protein>
    <submittedName>
        <fullName evidence="1">Uncharacterized protein</fullName>
    </submittedName>
</protein>
<dbReference type="AlphaFoldDB" id="A0A0E9V3E8"/>
<evidence type="ECO:0000313" key="1">
    <source>
        <dbReference type="EMBL" id="JAH71960.1"/>
    </source>
</evidence>
<name>A0A0E9V3E8_ANGAN</name>
<reference evidence="1" key="2">
    <citation type="journal article" date="2015" name="Fish Shellfish Immunol.">
        <title>Early steps in the European eel (Anguilla anguilla)-Vibrio vulnificus interaction in the gills: Role of the RtxA13 toxin.</title>
        <authorList>
            <person name="Callol A."/>
            <person name="Pajuelo D."/>
            <person name="Ebbesson L."/>
            <person name="Teles M."/>
            <person name="MacKenzie S."/>
            <person name="Amaro C."/>
        </authorList>
    </citation>
    <scope>NUCLEOTIDE SEQUENCE</scope>
</reference>
<proteinExistence type="predicted"/>